<dbReference type="Pfam" id="PF00583">
    <property type="entry name" value="Acetyltransf_1"/>
    <property type="match status" value="1"/>
</dbReference>
<evidence type="ECO:0000256" key="1">
    <source>
        <dbReference type="ARBA" id="ARBA00022679"/>
    </source>
</evidence>
<feature type="domain" description="N-acetyltransferase" evidence="3">
    <location>
        <begin position="1"/>
        <end position="155"/>
    </location>
</feature>
<evidence type="ECO:0000256" key="2">
    <source>
        <dbReference type="ARBA" id="ARBA00023315"/>
    </source>
</evidence>
<dbReference type="EMBL" id="JAFBEC010000005">
    <property type="protein sequence ID" value="MBM7632785.1"/>
    <property type="molecule type" value="Genomic_DNA"/>
</dbReference>
<name>A0ABS2PCK1_9BACL</name>
<dbReference type="PROSITE" id="PS51186">
    <property type="entry name" value="GNAT"/>
    <property type="match status" value="1"/>
</dbReference>
<protein>
    <submittedName>
        <fullName evidence="4">Ribosomal protein S18 acetylase RimI-like enzyme</fullName>
    </submittedName>
</protein>
<accession>A0ABS2PCK1</accession>
<evidence type="ECO:0000313" key="4">
    <source>
        <dbReference type="EMBL" id="MBM7632785.1"/>
    </source>
</evidence>
<dbReference type="InterPro" id="IPR000182">
    <property type="entry name" value="GNAT_dom"/>
</dbReference>
<gene>
    <name evidence="4" type="ORF">JOD17_001879</name>
</gene>
<keyword evidence="2" id="KW-0012">Acyltransferase</keyword>
<comment type="caution">
    <text evidence="4">The sequence shown here is derived from an EMBL/GenBank/DDBJ whole genome shotgun (WGS) entry which is preliminary data.</text>
</comment>
<evidence type="ECO:0000313" key="5">
    <source>
        <dbReference type="Proteomes" id="UP000741863"/>
    </source>
</evidence>
<dbReference type="Gene3D" id="3.40.630.30">
    <property type="match status" value="1"/>
</dbReference>
<dbReference type="CDD" id="cd04301">
    <property type="entry name" value="NAT_SF"/>
    <property type="match status" value="1"/>
</dbReference>
<sequence>MNVYYATPDDATIVCTLMHDAFAEYKHATPSSSALLETPESIREGLNGGEKALIGMEGDEPVAMLRYVISDDDIYFFRLSVPPENQGNGYAKKLITALEAEAKTLGKQSVSCRVRTAVDRNMVLYQRLGYETEEIVTKNIQGIHIDVATVKKPIHSLVAEGVHV</sequence>
<dbReference type="SUPFAM" id="SSF55729">
    <property type="entry name" value="Acyl-CoA N-acyltransferases (Nat)"/>
    <property type="match status" value="1"/>
</dbReference>
<keyword evidence="5" id="KW-1185">Reference proteome</keyword>
<dbReference type="InterPro" id="IPR016181">
    <property type="entry name" value="Acyl_CoA_acyltransferase"/>
</dbReference>
<dbReference type="RefSeq" id="WP_204697199.1">
    <property type="nucleotide sequence ID" value="NZ_JAFBEC010000005.1"/>
</dbReference>
<dbReference type="InterPro" id="IPR050832">
    <property type="entry name" value="Bact_Acetyltransf"/>
</dbReference>
<evidence type="ECO:0000259" key="3">
    <source>
        <dbReference type="PROSITE" id="PS51186"/>
    </source>
</evidence>
<organism evidence="4 5">
    <name type="scientific">Geomicrobium sediminis</name>
    <dbReference type="NCBI Taxonomy" id="1347788"/>
    <lineage>
        <taxon>Bacteria</taxon>
        <taxon>Bacillati</taxon>
        <taxon>Bacillota</taxon>
        <taxon>Bacilli</taxon>
        <taxon>Bacillales</taxon>
        <taxon>Geomicrobium</taxon>
    </lineage>
</organism>
<dbReference type="Proteomes" id="UP000741863">
    <property type="component" value="Unassembled WGS sequence"/>
</dbReference>
<keyword evidence="1" id="KW-0808">Transferase</keyword>
<reference evidence="4 5" key="1">
    <citation type="submission" date="2021-01" db="EMBL/GenBank/DDBJ databases">
        <title>Genomic Encyclopedia of Type Strains, Phase IV (KMG-IV): sequencing the most valuable type-strain genomes for metagenomic binning, comparative biology and taxonomic classification.</title>
        <authorList>
            <person name="Goeker M."/>
        </authorList>
    </citation>
    <scope>NUCLEOTIDE SEQUENCE [LARGE SCALE GENOMIC DNA]</scope>
    <source>
        <strain evidence="4 5">DSM 25540</strain>
    </source>
</reference>
<proteinExistence type="predicted"/>
<dbReference type="PANTHER" id="PTHR43877">
    <property type="entry name" value="AMINOALKYLPHOSPHONATE N-ACETYLTRANSFERASE-RELATED-RELATED"/>
    <property type="match status" value="1"/>
</dbReference>